<dbReference type="InterPro" id="IPR014031">
    <property type="entry name" value="Ketoacyl_synth_C"/>
</dbReference>
<dbReference type="SMART" id="SM00825">
    <property type="entry name" value="PKS_KS"/>
    <property type="match status" value="1"/>
</dbReference>
<dbReference type="SMART" id="SM00826">
    <property type="entry name" value="PKS_DH"/>
    <property type="match status" value="2"/>
</dbReference>
<keyword evidence="4" id="KW-0808">Transferase</keyword>
<dbReference type="CDD" id="cd08956">
    <property type="entry name" value="KR_3_FAS_SDR_x"/>
    <property type="match status" value="1"/>
</dbReference>
<dbReference type="PROSITE" id="PS00606">
    <property type="entry name" value="KS3_1"/>
    <property type="match status" value="1"/>
</dbReference>
<evidence type="ECO:0000256" key="8">
    <source>
        <dbReference type="PROSITE-ProRule" id="PRU01363"/>
    </source>
</evidence>
<feature type="non-terminal residue" evidence="13">
    <location>
        <position position="2388"/>
    </location>
</feature>
<keyword evidence="6" id="KW-0511">Multifunctional enzyme</keyword>
<evidence type="ECO:0000256" key="4">
    <source>
        <dbReference type="ARBA" id="ARBA00022679"/>
    </source>
</evidence>
<dbReference type="InterPro" id="IPR006162">
    <property type="entry name" value="Ppantetheine_attach_site"/>
</dbReference>
<comment type="pathway">
    <text evidence="1">Antibiotic biosynthesis.</text>
</comment>
<dbReference type="Gene3D" id="3.40.50.720">
    <property type="entry name" value="NAD(P)-binding Rossmann-like Domain"/>
    <property type="match status" value="2"/>
</dbReference>
<evidence type="ECO:0000313" key="13">
    <source>
        <dbReference type="EMBL" id="MFC5855008.1"/>
    </source>
</evidence>
<proteinExistence type="predicted"/>
<dbReference type="PROSITE" id="PS00012">
    <property type="entry name" value="PHOSPHOPANTETHEINE"/>
    <property type="match status" value="1"/>
</dbReference>
<dbReference type="PROSITE" id="PS52004">
    <property type="entry name" value="KS3_2"/>
    <property type="match status" value="1"/>
</dbReference>
<feature type="domain" description="Ketosynthase family 3 (KS3)" evidence="11">
    <location>
        <begin position="918"/>
        <end position="1342"/>
    </location>
</feature>
<dbReference type="Pfam" id="PF00698">
    <property type="entry name" value="Acyl_transf_1"/>
    <property type="match status" value="1"/>
</dbReference>
<dbReference type="SMART" id="SM00822">
    <property type="entry name" value="PKS_KR"/>
    <property type="match status" value="1"/>
</dbReference>
<dbReference type="InterPro" id="IPR016039">
    <property type="entry name" value="Thiolase-like"/>
</dbReference>
<dbReference type="InterPro" id="IPR020841">
    <property type="entry name" value="PKS_Beta-ketoAc_synthase_dom"/>
</dbReference>
<dbReference type="Gene3D" id="3.40.50.11460">
    <property type="match status" value="1"/>
</dbReference>
<keyword evidence="14" id="KW-1185">Reference proteome</keyword>
<feature type="active site" description="Proton donor; for dehydratase activity" evidence="8">
    <location>
        <position position="2008"/>
    </location>
</feature>
<dbReference type="SUPFAM" id="SSF55048">
    <property type="entry name" value="Probable ACP-binding domain of malonyl-CoA ACP transacylase"/>
    <property type="match status" value="1"/>
</dbReference>
<dbReference type="SUPFAM" id="SSF52151">
    <property type="entry name" value="FabD/lysophospholipase-like"/>
    <property type="match status" value="1"/>
</dbReference>
<keyword evidence="2" id="KW-0596">Phosphopantetheine</keyword>
<feature type="active site" description="Proton donor; for dehydratase activity" evidence="8">
    <location>
        <position position="266"/>
    </location>
</feature>
<dbReference type="InterPro" id="IPR049552">
    <property type="entry name" value="PKS_DH_N"/>
</dbReference>
<dbReference type="InterPro" id="IPR014030">
    <property type="entry name" value="Ketoacyl_synth_N"/>
</dbReference>
<dbReference type="Gene3D" id="3.40.366.10">
    <property type="entry name" value="Malonyl-Coenzyme A Acyl Carrier Protein, domain 2"/>
    <property type="match status" value="1"/>
</dbReference>
<dbReference type="InterPro" id="IPR016036">
    <property type="entry name" value="Malonyl_transacylase_ACP-bd"/>
</dbReference>
<dbReference type="InterPro" id="IPR020807">
    <property type="entry name" value="PKS_DH"/>
</dbReference>
<feature type="region of interest" description="N-terminal hotdog fold" evidence="8">
    <location>
        <begin position="1810"/>
        <end position="1933"/>
    </location>
</feature>
<dbReference type="SMART" id="SM00827">
    <property type="entry name" value="PKS_AT"/>
    <property type="match status" value="1"/>
</dbReference>
<dbReference type="CDD" id="cd00833">
    <property type="entry name" value="PKS"/>
    <property type="match status" value="1"/>
</dbReference>
<dbReference type="Gene3D" id="3.30.70.3290">
    <property type="match status" value="2"/>
</dbReference>
<dbReference type="SUPFAM" id="SSF51735">
    <property type="entry name" value="NAD(P)-binding Rossmann-fold domains"/>
    <property type="match status" value="4"/>
</dbReference>
<evidence type="ECO:0000256" key="6">
    <source>
        <dbReference type="ARBA" id="ARBA00023268"/>
    </source>
</evidence>
<evidence type="ECO:0000259" key="10">
    <source>
        <dbReference type="PROSITE" id="PS50075"/>
    </source>
</evidence>
<feature type="active site" description="Proton acceptor; for dehydratase activity" evidence="8">
    <location>
        <position position="1842"/>
    </location>
</feature>
<protein>
    <submittedName>
        <fullName evidence="13">SDR family NAD(P)-dependent oxidoreductase</fullName>
    </submittedName>
</protein>
<gene>
    <name evidence="13" type="ORF">ACFPZI_25430</name>
</gene>
<dbReference type="InterPro" id="IPR042104">
    <property type="entry name" value="PKS_dehydratase_sf"/>
</dbReference>
<feature type="region of interest" description="C-terminal hotdog fold" evidence="8">
    <location>
        <begin position="205"/>
        <end position="342"/>
    </location>
</feature>
<dbReference type="Proteomes" id="UP001596180">
    <property type="component" value="Unassembled WGS sequence"/>
</dbReference>
<dbReference type="InterPro" id="IPR050091">
    <property type="entry name" value="PKS_NRPS_Biosynth_Enz"/>
</dbReference>
<dbReference type="EMBL" id="JBHSOA010000057">
    <property type="protein sequence ID" value="MFC5855008.1"/>
    <property type="molecule type" value="Genomic_DNA"/>
</dbReference>
<dbReference type="InterPro" id="IPR055123">
    <property type="entry name" value="SpnB-like_Rossmann"/>
</dbReference>
<dbReference type="InterPro" id="IPR036736">
    <property type="entry name" value="ACP-like_sf"/>
</dbReference>
<keyword evidence="7" id="KW-0012">Acyltransferase</keyword>
<evidence type="ECO:0000256" key="1">
    <source>
        <dbReference type="ARBA" id="ARBA00004792"/>
    </source>
</evidence>
<dbReference type="InterPro" id="IPR057326">
    <property type="entry name" value="KR_dom"/>
</dbReference>
<feature type="active site" description="Proton acceptor; for dehydratase activity" evidence="8">
    <location>
        <position position="97"/>
    </location>
</feature>
<dbReference type="InterPro" id="IPR009081">
    <property type="entry name" value="PP-bd_ACP"/>
</dbReference>
<evidence type="ECO:0000256" key="2">
    <source>
        <dbReference type="ARBA" id="ARBA00022450"/>
    </source>
</evidence>
<dbReference type="InterPro" id="IPR014043">
    <property type="entry name" value="Acyl_transferase_dom"/>
</dbReference>
<dbReference type="Pfam" id="PF08659">
    <property type="entry name" value="KR"/>
    <property type="match status" value="2"/>
</dbReference>
<evidence type="ECO:0000256" key="5">
    <source>
        <dbReference type="ARBA" id="ARBA00023194"/>
    </source>
</evidence>
<dbReference type="InterPro" id="IPR016035">
    <property type="entry name" value="Acyl_Trfase/lysoPLipase"/>
</dbReference>
<accession>A0ABW1E278</accession>
<dbReference type="InterPro" id="IPR036291">
    <property type="entry name" value="NAD(P)-bd_dom_sf"/>
</dbReference>
<dbReference type="Pfam" id="PF00550">
    <property type="entry name" value="PP-binding"/>
    <property type="match status" value="1"/>
</dbReference>
<dbReference type="SMART" id="SM00823">
    <property type="entry name" value="PKS_PP"/>
    <property type="match status" value="1"/>
</dbReference>
<dbReference type="PANTHER" id="PTHR43775">
    <property type="entry name" value="FATTY ACID SYNTHASE"/>
    <property type="match status" value="1"/>
</dbReference>
<evidence type="ECO:0000256" key="7">
    <source>
        <dbReference type="ARBA" id="ARBA00023315"/>
    </source>
</evidence>
<dbReference type="InterPro" id="IPR001227">
    <property type="entry name" value="Ac_transferase_dom_sf"/>
</dbReference>
<dbReference type="InterPro" id="IPR018201">
    <property type="entry name" value="Ketoacyl_synth_AS"/>
</dbReference>
<feature type="region of interest" description="C-terminal hotdog fold" evidence="8">
    <location>
        <begin position="1947"/>
        <end position="2087"/>
    </location>
</feature>
<evidence type="ECO:0000313" key="14">
    <source>
        <dbReference type="Proteomes" id="UP001596180"/>
    </source>
</evidence>
<dbReference type="Pfam" id="PF22953">
    <property type="entry name" value="SpnB_Rossmann"/>
    <property type="match status" value="2"/>
</dbReference>
<dbReference type="Pfam" id="PF21089">
    <property type="entry name" value="PKS_DH_N"/>
    <property type="match status" value="2"/>
</dbReference>
<dbReference type="InterPro" id="IPR049551">
    <property type="entry name" value="PKS_DH_C"/>
</dbReference>
<dbReference type="PROSITE" id="PS52019">
    <property type="entry name" value="PKS_MFAS_DH"/>
    <property type="match status" value="2"/>
</dbReference>
<dbReference type="Pfam" id="PF02801">
    <property type="entry name" value="Ketoacyl-synt_C"/>
    <property type="match status" value="1"/>
</dbReference>
<feature type="domain" description="Carrier" evidence="10">
    <location>
        <begin position="823"/>
        <end position="898"/>
    </location>
</feature>
<dbReference type="SUPFAM" id="SSF47336">
    <property type="entry name" value="ACP-like"/>
    <property type="match status" value="1"/>
</dbReference>
<dbReference type="Pfam" id="PF00109">
    <property type="entry name" value="ketoacyl-synt"/>
    <property type="match status" value="1"/>
</dbReference>
<dbReference type="Gene3D" id="3.40.47.10">
    <property type="match status" value="1"/>
</dbReference>
<dbReference type="Gene3D" id="1.10.1200.10">
    <property type="entry name" value="ACP-like"/>
    <property type="match status" value="1"/>
</dbReference>
<feature type="domain" description="PKS/mFAS DH" evidence="12">
    <location>
        <begin position="65"/>
        <end position="342"/>
    </location>
</feature>
<evidence type="ECO:0000256" key="9">
    <source>
        <dbReference type="SAM" id="MobiDB-lite"/>
    </source>
</evidence>
<feature type="region of interest" description="N-terminal hotdog fold" evidence="8">
    <location>
        <begin position="65"/>
        <end position="189"/>
    </location>
</feature>
<dbReference type="SUPFAM" id="SSF53901">
    <property type="entry name" value="Thiolase-like"/>
    <property type="match status" value="1"/>
</dbReference>
<dbReference type="InterPro" id="IPR032821">
    <property type="entry name" value="PKS_assoc"/>
</dbReference>
<dbReference type="InterPro" id="IPR049900">
    <property type="entry name" value="PKS_mFAS_DH"/>
</dbReference>
<dbReference type="SMART" id="SM01294">
    <property type="entry name" value="PKS_PP_betabranch"/>
    <property type="match status" value="1"/>
</dbReference>
<name>A0ABW1E278_9ACTN</name>
<keyword evidence="5" id="KW-0045">Antibiotic biosynthesis</keyword>
<comment type="caution">
    <text evidence="13">The sequence shown here is derived from an EMBL/GenBank/DDBJ whole genome shotgun (WGS) entry which is preliminary data.</text>
</comment>
<evidence type="ECO:0000256" key="3">
    <source>
        <dbReference type="ARBA" id="ARBA00022553"/>
    </source>
</evidence>
<organism evidence="13 14">
    <name type="scientific">Streptomyces chlorus</name>
    <dbReference type="NCBI Taxonomy" id="887452"/>
    <lineage>
        <taxon>Bacteria</taxon>
        <taxon>Bacillati</taxon>
        <taxon>Actinomycetota</taxon>
        <taxon>Actinomycetes</taxon>
        <taxon>Kitasatosporales</taxon>
        <taxon>Streptomycetaceae</taxon>
        <taxon>Streptomyces</taxon>
    </lineage>
</organism>
<feature type="domain" description="PKS/mFAS DH" evidence="12">
    <location>
        <begin position="1810"/>
        <end position="2087"/>
    </location>
</feature>
<dbReference type="PANTHER" id="PTHR43775:SF51">
    <property type="entry name" value="INACTIVE PHENOLPHTHIOCEROL SYNTHESIS POLYKETIDE SYNTHASE TYPE I PKS1-RELATED"/>
    <property type="match status" value="1"/>
</dbReference>
<reference evidence="14" key="1">
    <citation type="journal article" date="2019" name="Int. J. Syst. Evol. Microbiol.">
        <title>The Global Catalogue of Microorganisms (GCM) 10K type strain sequencing project: providing services to taxonomists for standard genome sequencing and annotation.</title>
        <authorList>
            <consortium name="The Broad Institute Genomics Platform"/>
            <consortium name="The Broad Institute Genome Sequencing Center for Infectious Disease"/>
            <person name="Wu L."/>
            <person name="Ma J."/>
        </authorList>
    </citation>
    <scope>NUCLEOTIDE SEQUENCE [LARGE SCALE GENOMIC DNA]</scope>
    <source>
        <strain evidence="14">JCM 10411</strain>
    </source>
</reference>
<dbReference type="InterPro" id="IPR013968">
    <property type="entry name" value="PKS_KR"/>
</dbReference>
<sequence>MSVVAALSQLHVCGAVVDWARFFAGTGASRVDVPTYAFERQVFWPRSLRGGADDAVAVGLVSAGHPLLNGVVELAEDDGVLFTSRLAVQSHPWLADHAVMGRVLVPGTALLELAIRAGDEVGCDHVEELTLAAPLALPEHGAVQVQVRVGVADDSGRHTVAIHSRPEGETESPWTQHAAGVLVDGSRAGASAAEFDVAVWPPTGAEPVDLDGFYEAREAEGFAYGPVFQGLRAAWSRDGEVFAEVSLPEGEQGDAEVFGLHPALLDSVLHAGWFLGSSVEAGGVPFSWSGVSLLASGASAVRVRLARGVDGVLSIAVADLSGALVASVESLAMRALSAEGVSGDAGLTKDALFRLDWVTMPAPGSASAAPVEEPRRFAVAGEDIFGLAEALRDAGAEIELASSPGALAVDGASVPGVVLIPVAGDAAADVVGGVHALTHRVLERIQERLSDEGFAESRFVFVTRGAVGGQDLVAAAARGLVRSAQSENPGCFGLVDLDPAGPVDLPLSALGADEPQLMVRDGSVLAGRLVRRSSADEDMSPEWGGGEGSVLITGGTGGLGAVMARHLVAEHGVRRLLLVSRRGLGTNGTEALVDELELQGAEVRVAACDVSDRSALSDLLAEHRVSAVIHAAGVLDDGVVGSLTPERLDGVLRPKVDAAWHLHELTRDLDLSAFVVFSSVAAMFGSAGQGNYAAGNAFLDALMERRRVEGLPGVSLAWGPWEQSGGMTGALAEADAERMARAGVPALSVELGVALFDAALAAGDAVVAPVRLDLAVLRALGDVPVLLRSLVRVRSRRAAAAAGGAAAGLVERLSVLTVVERQEVLLDLVCGQVALVLGHADANAVNPERAFRELGFDSLTAVELRNRLNTVTGLRLPATLVFDYPTVRSLVGYILEELLGADAAVALPIAAPARSVADDPIVVVGMSCRYPGGVTSPEDLWRLVTEGADVISGFPTNRGWDVDGLFDPDPDHKGTSYTRSGGFLHDAGEFDPAFFGMSPREALATDSQQRLLLETSWEAIERAGIDPVSLKGSATGVFAGVMYNDYSAVLAAPEFEGFRGSGSSPSLASGRVSYTLGLEGPAVTVDTACSSSLVAMHWAMQALRSGECSLALAGGVTVMSTPTVFVDFARQRGLAPDGRCKAFSESADGVGWSEGIGMLVLERLSDALRNGHEILAVVRGSAVNQDGASNGLTAPNGPSQQRVIRQALASGGLSAEDVDVVEAHGTGTSLGDPIEAQALLATYGRDRDPEQPLLLGSVKSNIGHTQAAAGVAGVIKMIMAMRHGVLPQTLHVDAPSSHVDWTAGEVELLTESTPWPETGRPRRAGVSSFGISGTNAHVILEQPTNVIQGTVLDSTDASTAELDASPWVLSGKTPEALRGQAAKLLASMEGRPELRPVDVGYSLATGRSKFEHRAVVLPDGSTDAVRALAALASGAPDASVVSGAVVADRSAVLFSGQGSQRLGMGRELYGRFPVFAEALDSVLVLLDGELGRSLRGVMWGEDAELLNETGFAQPALFAIEVALFRLVESWGVKPDFVAGHSIGEIAAAHVAGVFSLEDAVRLVVARARLMQALPAGGAMIAVQATEDEVLPLLVDGVSIAAVNGPSSMVISGDEQAALKAAAQLAELGRRTTRLRVSHAFHSPLMDPMLEEFRAVAEGLSYAEPVIAVVSNLTGGMASAEELCSPGYWVRHVREAVRFSDGVRTLGVQGVTTFLELGPDGVLSAMAQESVSEGAVTVPALRKDRAEGSTVLAALAQLHVRGVPTEWTTLFTGARRVDVPTYAFQRQWFWPAGPLGGSGDVRAAGLESAEHPLLGATVELAGIEGALVTGRLSVQAQPWLADHAVMGQVLLPGTALLELAIRAGDEVGCDRVEELTLGAPLVLPEHGAIQVQVAVGTPDESGRRSVEIHSRPEGAESPWTQHASGVLAVGGQASVDDFDATVWPPAGSEALDVEGCYERFAELGFAYGPVFQGLRAAWRRDGEVFAEVGLPESAQGDAAAFGLHPALLDSALHASLLAGEASGEGGGGLPFSWEGVSLVASGASALRVRIAPVDGRDAVSISVADLSGAPVASVDSLLVRAVSNEELTGSADGSADSLFGLRWMPVTAASDGDAPGSVVVLGPDEFGLADTLAESGTDVQTYADPASLAAGESPIPGTVLVSIASADKGEGDVVESVHALTAEALALVQGWLAEERFAGSRLVFVTRGAVAVDGGTVADLAAASVWGLVRSAHSENPGSFGLLDLATGAPSSSALRKALGSDEPQLIVSDDVVRAGRLIRVSASVSGDESGNESENENNTALTGDGTGTVLITGGTGGLGAVLARHLVAERGVRHLLLASRRGAEAPGAAELVEELAAQGAAVTALACDVADRTAVSELLAGVSVEHPL</sequence>
<evidence type="ECO:0000259" key="11">
    <source>
        <dbReference type="PROSITE" id="PS52004"/>
    </source>
</evidence>
<feature type="region of interest" description="Disordered" evidence="9">
    <location>
        <begin position="2284"/>
        <end position="2304"/>
    </location>
</feature>
<evidence type="ECO:0000259" key="12">
    <source>
        <dbReference type="PROSITE" id="PS52019"/>
    </source>
</evidence>
<dbReference type="PROSITE" id="PS50075">
    <property type="entry name" value="CARRIER"/>
    <property type="match status" value="1"/>
</dbReference>
<dbReference type="Pfam" id="PF16197">
    <property type="entry name" value="KAsynt_C_assoc"/>
    <property type="match status" value="1"/>
</dbReference>
<keyword evidence="3" id="KW-0597">Phosphoprotein</keyword>
<dbReference type="Pfam" id="PF14765">
    <property type="entry name" value="PS-DH"/>
    <property type="match status" value="2"/>
</dbReference>
<dbReference type="Gene3D" id="3.10.129.110">
    <property type="entry name" value="Polyketide synthase dehydratase"/>
    <property type="match status" value="2"/>
</dbReference>
<dbReference type="InterPro" id="IPR020806">
    <property type="entry name" value="PKS_PP-bd"/>
</dbReference>